<dbReference type="AlphaFoldDB" id="A0A6H5G8L3"/>
<name>A0A6H5G8L3_9HEMI</name>
<evidence type="ECO:0000313" key="2">
    <source>
        <dbReference type="Proteomes" id="UP000479000"/>
    </source>
</evidence>
<dbReference type="EMBL" id="CADCXU010006646">
    <property type="protein sequence ID" value="CAA9998193.1"/>
    <property type="molecule type" value="Genomic_DNA"/>
</dbReference>
<proteinExistence type="predicted"/>
<keyword evidence="2" id="KW-1185">Reference proteome</keyword>
<gene>
    <name evidence="1" type="ORF">NTEN_LOCUS4476</name>
</gene>
<dbReference type="Proteomes" id="UP000479000">
    <property type="component" value="Unassembled WGS sequence"/>
</dbReference>
<reference evidence="1 2" key="1">
    <citation type="submission" date="2020-02" db="EMBL/GenBank/DDBJ databases">
        <authorList>
            <person name="Ferguson B K."/>
        </authorList>
    </citation>
    <scope>NUCLEOTIDE SEQUENCE [LARGE SCALE GENOMIC DNA]</scope>
</reference>
<organism evidence="1 2">
    <name type="scientific">Nesidiocoris tenuis</name>
    <dbReference type="NCBI Taxonomy" id="355587"/>
    <lineage>
        <taxon>Eukaryota</taxon>
        <taxon>Metazoa</taxon>
        <taxon>Ecdysozoa</taxon>
        <taxon>Arthropoda</taxon>
        <taxon>Hexapoda</taxon>
        <taxon>Insecta</taxon>
        <taxon>Pterygota</taxon>
        <taxon>Neoptera</taxon>
        <taxon>Paraneoptera</taxon>
        <taxon>Hemiptera</taxon>
        <taxon>Heteroptera</taxon>
        <taxon>Panheteroptera</taxon>
        <taxon>Cimicomorpha</taxon>
        <taxon>Miridae</taxon>
        <taxon>Dicyphina</taxon>
        <taxon>Nesidiocoris</taxon>
    </lineage>
</organism>
<sequence>MFVSARPNTLFNRNSDYAQCTPETQSSTISAQICLIGYSALRPEQRYARQTKTEMEGQKVGVNCSHLRRMWKGIHLFLGLNLFVIVKWEYVSSTKGIGVGNRLWKAFMPQATQVSPFGELAEVYHLSAACTRSAIYQPHDFRVEMNLCNRSVDSIIRKNYLGILSHEVETVGQQRTGLRHFSFALQLSHQTVEAFEWDKYKFNRDRNFGTYRRCSNHILSEFYDPLWIGSPLLKVVDGSQIFSEFHPTVEVRDERWQTISAISKRFGFLKLNLNSLTITHLREGITPGAGAQLRYQEQELESGRVGVKPSTVLAQPRYDVTMNF</sequence>
<protein>
    <submittedName>
        <fullName evidence="1">Uncharacterized protein</fullName>
    </submittedName>
</protein>
<accession>A0A6H5G8L3</accession>
<evidence type="ECO:0000313" key="1">
    <source>
        <dbReference type="EMBL" id="CAA9998193.1"/>
    </source>
</evidence>